<evidence type="ECO:0000256" key="1">
    <source>
        <dbReference type="SAM" id="MobiDB-lite"/>
    </source>
</evidence>
<sequence length="43" mass="4922">MPKHRKDPSTMGLSSPEIEGQGTTETETGKYKKDSKRLKKKRM</sequence>
<feature type="region of interest" description="Disordered" evidence="1">
    <location>
        <begin position="1"/>
        <end position="43"/>
    </location>
</feature>
<dbReference type="AlphaFoldDB" id="A0AAW5EF11"/>
<dbReference type="Proteomes" id="UP001431131">
    <property type="component" value="Unassembled WGS sequence"/>
</dbReference>
<reference evidence="2" key="1">
    <citation type="submission" date="2022-02" db="EMBL/GenBank/DDBJ databases">
        <title>Fredinandcohnia quinoae sp. nov. isolated from Chenopodium quinoa seeds.</title>
        <authorList>
            <person name="Saati-Santamaria Z."/>
            <person name="Flores-Felix J.D."/>
            <person name="Igual J.M."/>
            <person name="Velazquez E."/>
            <person name="Garcia-Fraile P."/>
            <person name="Martinez-Molina E."/>
        </authorList>
    </citation>
    <scope>NUCLEOTIDE SEQUENCE</scope>
    <source>
        <strain evidence="2">SECRCQ15</strain>
    </source>
</reference>
<dbReference type="Pfam" id="PF14115">
    <property type="entry name" value="YuzL"/>
    <property type="match status" value="1"/>
</dbReference>
<dbReference type="RefSeq" id="WP_240257286.1">
    <property type="nucleotide sequence ID" value="NZ_JAKTTI010000039.1"/>
</dbReference>
<gene>
    <name evidence="2" type="ORF">MJG50_18700</name>
</gene>
<proteinExistence type="predicted"/>
<dbReference type="EMBL" id="JAKTTI010000039">
    <property type="protein sequence ID" value="MCH1627369.1"/>
    <property type="molecule type" value="Genomic_DNA"/>
</dbReference>
<comment type="caution">
    <text evidence="2">The sequence shown here is derived from an EMBL/GenBank/DDBJ whole genome shotgun (WGS) entry which is preliminary data.</text>
</comment>
<feature type="compositionally biased region" description="Basic residues" evidence="1">
    <location>
        <begin position="33"/>
        <end position="43"/>
    </location>
</feature>
<keyword evidence="3" id="KW-1185">Reference proteome</keyword>
<feature type="compositionally biased region" description="Low complexity" evidence="1">
    <location>
        <begin position="17"/>
        <end position="26"/>
    </location>
</feature>
<accession>A0AAW5EF11</accession>
<evidence type="ECO:0000313" key="3">
    <source>
        <dbReference type="Proteomes" id="UP001431131"/>
    </source>
</evidence>
<organism evidence="2 3">
    <name type="scientific">Fredinandcohnia quinoae</name>
    <dbReference type="NCBI Taxonomy" id="2918902"/>
    <lineage>
        <taxon>Bacteria</taxon>
        <taxon>Bacillati</taxon>
        <taxon>Bacillota</taxon>
        <taxon>Bacilli</taxon>
        <taxon>Bacillales</taxon>
        <taxon>Bacillaceae</taxon>
        <taxon>Fredinandcohnia</taxon>
    </lineage>
</organism>
<protein>
    <submittedName>
        <fullName evidence="2">YuzL family protein</fullName>
    </submittedName>
</protein>
<name>A0AAW5EF11_9BACI</name>
<dbReference type="InterPro" id="IPR025625">
    <property type="entry name" value="YuzL"/>
</dbReference>
<evidence type="ECO:0000313" key="2">
    <source>
        <dbReference type="EMBL" id="MCH1627369.1"/>
    </source>
</evidence>